<proteinExistence type="predicted"/>
<gene>
    <name evidence="2" type="ORF">PhCBS80983_g05853</name>
</gene>
<dbReference type="EMBL" id="QEAQ01000147">
    <property type="protein sequence ID" value="TPX54604.1"/>
    <property type="molecule type" value="Genomic_DNA"/>
</dbReference>
<reference evidence="2 3" key="1">
    <citation type="journal article" date="2019" name="Sci. Rep.">
        <title>Comparative genomics of chytrid fungi reveal insights into the obligate biotrophic and pathogenic lifestyle of Synchytrium endobioticum.</title>
        <authorList>
            <person name="van de Vossenberg B.T.L.H."/>
            <person name="Warris S."/>
            <person name="Nguyen H.D.T."/>
            <person name="van Gent-Pelzer M.P.E."/>
            <person name="Joly D.L."/>
            <person name="van de Geest H.C."/>
            <person name="Bonants P.J.M."/>
            <person name="Smith D.S."/>
            <person name="Levesque C.A."/>
            <person name="van der Lee T.A.J."/>
        </authorList>
    </citation>
    <scope>NUCLEOTIDE SEQUENCE [LARGE SCALE GENOMIC DNA]</scope>
    <source>
        <strain evidence="2 3">CBS 809.83</strain>
    </source>
</reference>
<evidence type="ECO:0000259" key="1">
    <source>
        <dbReference type="Pfam" id="PF07883"/>
    </source>
</evidence>
<protein>
    <recommendedName>
        <fullName evidence="1">Cupin type-2 domain-containing protein</fullName>
    </recommendedName>
</protein>
<keyword evidence="3" id="KW-1185">Reference proteome</keyword>
<dbReference type="InterPro" id="IPR014710">
    <property type="entry name" value="RmlC-like_jellyroll"/>
</dbReference>
<accession>A0A507DS90</accession>
<evidence type="ECO:0000313" key="2">
    <source>
        <dbReference type="EMBL" id="TPX54604.1"/>
    </source>
</evidence>
<dbReference type="InterPro" id="IPR011051">
    <property type="entry name" value="RmlC_Cupin_sf"/>
</dbReference>
<dbReference type="Gene3D" id="2.60.120.10">
    <property type="entry name" value="Jelly Rolls"/>
    <property type="match status" value="1"/>
</dbReference>
<dbReference type="Pfam" id="PF07883">
    <property type="entry name" value="Cupin_2"/>
    <property type="match status" value="1"/>
</dbReference>
<dbReference type="Proteomes" id="UP000318582">
    <property type="component" value="Unassembled WGS sequence"/>
</dbReference>
<comment type="caution">
    <text evidence="2">The sequence shown here is derived from an EMBL/GenBank/DDBJ whole genome shotgun (WGS) entry which is preliminary data.</text>
</comment>
<dbReference type="AlphaFoldDB" id="A0A507DS90"/>
<feature type="domain" description="Cupin type-2" evidence="1">
    <location>
        <begin position="61"/>
        <end position="140"/>
    </location>
</feature>
<name>A0A507DS90_9FUNG</name>
<dbReference type="SUPFAM" id="SSF51182">
    <property type="entry name" value="RmlC-like cupins"/>
    <property type="match status" value="1"/>
</dbReference>
<evidence type="ECO:0000313" key="3">
    <source>
        <dbReference type="Proteomes" id="UP000318582"/>
    </source>
</evidence>
<sequence length="189" mass="21246">MAAPDHSPLPATYCQSHPLLPAALIARIEPQVCPHPLKPSALRYIVRLDNITGLKHTGVHLCRIPPLTESLIFHWHRTDEEWTYVISGTGELDLSYQHEDGAIDHDRIVTEKVGPGDFMGHTRNGRAHALRNTSETDGLVYLCGGERTEEVICEYPTVRKTLYYRAGGNYRYEDMPSDEREAKETPNAG</sequence>
<organism evidence="2 3">
    <name type="scientific">Powellomyces hirtus</name>
    <dbReference type="NCBI Taxonomy" id="109895"/>
    <lineage>
        <taxon>Eukaryota</taxon>
        <taxon>Fungi</taxon>
        <taxon>Fungi incertae sedis</taxon>
        <taxon>Chytridiomycota</taxon>
        <taxon>Chytridiomycota incertae sedis</taxon>
        <taxon>Chytridiomycetes</taxon>
        <taxon>Spizellomycetales</taxon>
        <taxon>Powellomycetaceae</taxon>
        <taxon>Powellomyces</taxon>
    </lineage>
</organism>
<dbReference type="InterPro" id="IPR013096">
    <property type="entry name" value="Cupin_2"/>
</dbReference>